<gene>
    <name evidence="1" type="ORF">OSB04_016986</name>
</gene>
<accession>A0AA38TD34</accession>
<dbReference type="EMBL" id="JARYMX010000004">
    <property type="protein sequence ID" value="KAJ9552941.1"/>
    <property type="molecule type" value="Genomic_DNA"/>
</dbReference>
<evidence type="ECO:0000313" key="2">
    <source>
        <dbReference type="Proteomes" id="UP001172457"/>
    </source>
</evidence>
<sequence length="149" mass="17558">MRLARGNLPNRRIVQTSSDKINQERERLKKGRYRQKSYADKRRKDIEFQVGDHVMLKLNFIEEPVAVVDRRVRKLRSKEYTLVNVQWKFHKGQEATWEAESEMRGKNFEFPLSAFDVFLIGLHKVLIGLHKVLIGVHKVLIGLHKVRIG</sequence>
<dbReference type="Proteomes" id="UP001172457">
    <property type="component" value="Chromosome 4"/>
</dbReference>
<evidence type="ECO:0000313" key="1">
    <source>
        <dbReference type="EMBL" id="KAJ9552941.1"/>
    </source>
</evidence>
<evidence type="ECO:0008006" key="3">
    <source>
        <dbReference type="Google" id="ProtNLM"/>
    </source>
</evidence>
<comment type="caution">
    <text evidence="1">The sequence shown here is derived from an EMBL/GenBank/DDBJ whole genome shotgun (WGS) entry which is preliminary data.</text>
</comment>
<proteinExistence type="predicted"/>
<name>A0AA38TD34_9ASTR</name>
<protein>
    <recommendedName>
        <fullName evidence="3">Chromo domain-containing protein</fullName>
    </recommendedName>
</protein>
<dbReference type="AlphaFoldDB" id="A0AA38TD34"/>
<reference evidence="1" key="1">
    <citation type="submission" date="2023-03" db="EMBL/GenBank/DDBJ databases">
        <title>Chromosome-scale reference genome and RAD-based genetic map of yellow starthistle (Centaurea solstitialis) reveal putative structural variation and QTLs associated with invader traits.</title>
        <authorList>
            <person name="Reatini B."/>
            <person name="Cang F.A."/>
            <person name="Jiang Q."/>
            <person name="Mckibben M.T.W."/>
            <person name="Barker M.S."/>
            <person name="Rieseberg L.H."/>
            <person name="Dlugosch K.M."/>
        </authorList>
    </citation>
    <scope>NUCLEOTIDE SEQUENCE</scope>
    <source>
        <strain evidence="1">CAN-66</strain>
        <tissue evidence="1">Leaf</tissue>
    </source>
</reference>
<keyword evidence="2" id="KW-1185">Reference proteome</keyword>
<organism evidence="1 2">
    <name type="scientific">Centaurea solstitialis</name>
    <name type="common">yellow star-thistle</name>
    <dbReference type="NCBI Taxonomy" id="347529"/>
    <lineage>
        <taxon>Eukaryota</taxon>
        <taxon>Viridiplantae</taxon>
        <taxon>Streptophyta</taxon>
        <taxon>Embryophyta</taxon>
        <taxon>Tracheophyta</taxon>
        <taxon>Spermatophyta</taxon>
        <taxon>Magnoliopsida</taxon>
        <taxon>eudicotyledons</taxon>
        <taxon>Gunneridae</taxon>
        <taxon>Pentapetalae</taxon>
        <taxon>asterids</taxon>
        <taxon>campanulids</taxon>
        <taxon>Asterales</taxon>
        <taxon>Asteraceae</taxon>
        <taxon>Carduoideae</taxon>
        <taxon>Cardueae</taxon>
        <taxon>Centaureinae</taxon>
        <taxon>Centaurea</taxon>
    </lineage>
</organism>